<dbReference type="EMBL" id="ALAN01000045">
    <property type="protein sequence ID" value="ETI69673.1"/>
    <property type="molecule type" value="Genomic_DNA"/>
</dbReference>
<dbReference type="Pfam" id="PF13439">
    <property type="entry name" value="Glyco_transf_4"/>
    <property type="match status" value="1"/>
</dbReference>
<feature type="domain" description="Glycosyl transferase family 1" evidence="1">
    <location>
        <begin position="175"/>
        <end position="340"/>
    </location>
</feature>
<reference evidence="3 4" key="1">
    <citation type="journal article" date="2014" name="Environ. Microbiol.">
        <title>The nitrate-ammonifying and nosZ-carrying bacterium Bacillus vireti is a potent source and sink for nitric and nitrous oxide under high nitrate conditions.</title>
        <authorList>
            <person name="Mania D."/>
            <person name="Heylen K."/>
            <person name="van Spanning R.J."/>
            <person name="Frostegard A."/>
        </authorList>
    </citation>
    <scope>NUCLEOTIDE SEQUENCE [LARGE SCALE GENOMIC DNA]</scope>
    <source>
        <strain evidence="3 4">LMG 21834</strain>
    </source>
</reference>
<name>A0AB94IRS2_9BACI</name>
<gene>
    <name evidence="3" type="ORF">BAVI_06404</name>
</gene>
<dbReference type="PANTHER" id="PTHR12526">
    <property type="entry name" value="GLYCOSYLTRANSFERASE"/>
    <property type="match status" value="1"/>
</dbReference>
<dbReference type="Proteomes" id="UP000018877">
    <property type="component" value="Unassembled WGS sequence"/>
</dbReference>
<evidence type="ECO:0000313" key="4">
    <source>
        <dbReference type="Proteomes" id="UP000018877"/>
    </source>
</evidence>
<accession>A0AB94IRS2</accession>
<sequence length="364" mass="41347">MKKTKVLHVCDSLDKGGLEEVIYNLVKNTNDQEFEASVACFKGGVVADRLKENGFICNEINEPKNIPRINKLKNYIKEGQFDLVQVHFSFEGILAAKLAGVKVIETTHNTYHFFENPWGRLKYSFYLNLVDSIVSVSKTVENFNFANFKVMNKKKAVVIRNSIDSERVSPTERPKEELKRELGLPENSFVISTLSRIDVQKGLEYFIEAAKMLNQKYDQLVFLIPGEGSQEYSQSLRSIAEGVENIRFIGHVSKVNELFKVIDIFAMTSLWEGAPLTLLEAMAYGKAVVVTDVGNTAEVIQDNVNGFLVEKKDVQAFVDRVTTLIDHPEKRLAIEHQAQQDFTEKFSNQIMISAYKQLYKSLIN</sequence>
<dbReference type="Gene3D" id="3.40.50.2000">
    <property type="entry name" value="Glycogen Phosphorylase B"/>
    <property type="match status" value="2"/>
</dbReference>
<dbReference type="CDD" id="cd03801">
    <property type="entry name" value="GT4_PimA-like"/>
    <property type="match status" value="1"/>
</dbReference>
<proteinExistence type="predicted"/>
<dbReference type="Pfam" id="PF00534">
    <property type="entry name" value="Glycos_transf_1"/>
    <property type="match status" value="1"/>
</dbReference>
<protein>
    <submittedName>
        <fullName evidence="3">Group 1 glycosyl transferase</fullName>
    </submittedName>
</protein>
<keyword evidence="3" id="KW-0808">Transferase</keyword>
<organism evidence="3 4">
    <name type="scientific">Neobacillus vireti LMG 21834</name>
    <dbReference type="NCBI Taxonomy" id="1131730"/>
    <lineage>
        <taxon>Bacteria</taxon>
        <taxon>Bacillati</taxon>
        <taxon>Bacillota</taxon>
        <taxon>Bacilli</taxon>
        <taxon>Bacillales</taxon>
        <taxon>Bacillaceae</taxon>
        <taxon>Neobacillus</taxon>
    </lineage>
</organism>
<dbReference type="InterPro" id="IPR028098">
    <property type="entry name" value="Glyco_trans_4-like_N"/>
</dbReference>
<feature type="domain" description="Glycosyltransferase subfamily 4-like N-terminal" evidence="2">
    <location>
        <begin position="16"/>
        <end position="167"/>
    </location>
</feature>
<comment type="caution">
    <text evidence="3">The sequence shown here is derived from an EMBL/GenBank/DDBJ whole genome shotgun (WGS) entry which is preliminary data.</text>
</comment>
<dbReference type="PANTHER" id="PTHR12526:SF630">
    <property type="entry name" value="GLYCOSYLTRANSFERASE"/>
    <property type="match status" value="1"/>
</dbReference>
<evidence type="ECO:0000259" key="1">
    <source>
        <dbReference type="Pfam" id="PF00534"/>
    </source>
</evidence>
<dbReference type="SUPFAM" id="SSF53756">
    <property type="entry name" value="UDP-Glycosyltransferase/glycogen phosphorylase"/>
    <property type="match status" value="1"/>
</dbReference>
<dbReference type="InterPro" id="IPR001296">
    <property type="entry name" value="Glyco_trans_1"/>
</dbReference>
<evidence type="ECO:0000259" key="2">
    <source>
        <dbReference type="Pfam" id="PF13439"/>
    </source>
</evidence>
<dbReference type="AlphaFoldDB" id="A0AB94IRS2"/>
<evidence type="ECO:0000313" key="3">
    <source>
        <dbReference type="EMBL" id="ETI69673.1"/>
    </source>
</evidence>
<dbReference type="GO" id="GO:0016757">
    <property type="term" value="F:glycosyltransferase activity"/>
    <property type="evidence" value="ECO:0007669"/>
    <property type="project" value="InterPro"/>
</dbReference>
<dbReference type="RefSeq" id="WP_024027493.1">
    <property type="nucleotide sequence ID" value="NZ_ALAN01000045.1"/>
</dbReference>
<keyword evidence="4" id="KW-1185">Reference proteome</keyword>